<gene>
    <name evidence="2" type="ORF">NDU88_006405</name>
</gene>
<evidence type="ECO:0000313" key="3">
    <source>
        <dbReference type="Proteomes" id="UP001066276"/>
    </source>
</evidence>
<name>A0AAV7QLV9_PLEWA</name>
<dbReference type="Proteomes" id="UP001066276">
    <property type="component" value="Chromosome 6"/>
</dbReference>
<feature type="region of interest" description="Disordered" evidence="1">
    <location>
        <begin position="1"/>
        <end position="40"/>
    </location>
</feature>
<comment type="caution">
    <text evidence="2">The sequence shown here is derived from an EMBL/GenBank/DDBJ whole genome shotgun (WGS) entry which is preliminary data.</text>
</comment>
<evidence type="ECO:0000313" key="2">
    <source>
        <dbReference type="EMBL" id="KAJ1140044.1"/>
    </source>
</evidence>
<dbReference type="EMBL" id="JANPWB010000010">
    <property type="protein sequence ID" value="KAJ1140044.1"/>
    <property type="molecule type" value="Genomic_DNA"/>
</dbReference>
<sequence>MAPKNPSSNQMKLGVGERRLPQSLPLGAASNTGKKMTLKPQGALGNKHLAQAGDAGSGTGTKGVLHHGDGPTIPDMFKNPQPIMHPLPLAERTTMSTNLMQSHELVERSDFNSGLAFSASNNSLSQVSVDSNECCLDMTAASVDLTLTGLCVSAPSSIFEGLSTVIGEGESYTPQVPSLGETTMPAQGFENFRCNGRAVPVHSLASEGLRSLGNTHVAASNIRAGNNVFPGQSEVLENFVSLSDQSRDSDDSSASLSID</sequence>
<evidence type="ECO:0000256" key="1">
    <source>
        <dbReference type="SAM" id="MobiDB-lite"/>
    </source>
</evidence>
<reference evidence="2" key="1">
    <citation type="journal article" date="2022" name="bioRxiv">
        <title>Sequencing and chromosome-scale assembly of the giantPleurodeles waltlgenome.</title>
        <authorList>
            <person name="Brown T."/>
            <person name="Elewa A."/>
            <person name="Iarovenko S."/>
            <person name="Subramanian E."/>
            <person name="Araus A.J."/>
            <person name="Petzold A."/>
            <person name="Susuki M."/>
            <person name="Suzuki K.-i.T."/>
            <person name="Hayashi T."/>
            <person name="Toyoda A."/>
            <person name="Oliveira C."/>
            <person name="Osipova E."/>
            <person name="Leigh N.D."/>
            <person name="Simon A."/>
            <person name="Yun M.H."/>
        </authorList>
    </citation>
    <scope>NUCLEOTIDE SEQUENCE</scope>
    <source>
        <strain evidence="2">20211129_DDA</strain>
        <tissue evidence="2">Liver</tissue>
    </source>
</reference>
<accession>A0AAV7QLV9</accession>
<proteinExistence type="predicted"/>
<feature type="compositionally biased region" description="Polar residues" evidence="1">
    <location>
        <begin position="1"/>
        <end position="11"/>
    </location>
</feature>
<protein>
    <submittedName>
        <fullName evidence="2">Uncharacterized protein</fullName>
    </submittedName>
</protein>
<dbReference type="AlphaFoldDB" id="A0AAV7QLV9"/>
<feature type="region of interest" description="Disordered" evidence="1">
    <location>
        <begin position="48"/>
        <end position="67"/>
    </location>
</feature>
<keyword evidence="3" id="KW-1185">Reference proteome</keyword>
<organism evidence="2 3">
    <name type="scientific">Pleurodeles waltl</name>
    <name type="common">Iberian ribbed newt</name>
    <dbReference type="NCBI Taxonomy" id="8319"/>
    <lineage>
        <taxon>Eukaryota</taxon>
        <taxon>Metazoa</taxon>
        <taxon>Chordata</taxon>
        <taxon>Craniata</taxon>
        <taxon>Vertebrata</taxon>
        <taxon>Euteleostomi</taxon>
        <taxon>Amphibia</taxon>
        <taxon>Batrachia</taxon>
        <taxon>Caudata</taxon>
        <taxon>Salamandroidea</taxon>
        <taxon>Salamandridae</taxon>
        <taxon>Pleurodelinae</taxon>
        <taxon>Pleurodeles</taxon>
    </lineage>
</organism>